<dbReference type="GeneID" id="63752038"/>
<dbReference type="Proteomes" id="UP000184383">
    <property type="component" value="Unassembled WGS sequence"/>
</dbReference>
<evidence type="ECO:0000313" key="5">
    <source>
        <dbReference type="EMBL" id="OJJ32092.1"/>
    </source>
</evidence>
<dbReference type="OrthoDB" id="201752at2759"/>
<feature type="domain" description="AAR2 C-terminal" evidence="3">
    <location>
        <begin position="237"/>
        <end position="409"/>
    </location>
</feature>
<evidence type="ECO:0000256" key="2">
    <source>
        <dbReference type="SAM" id="MobiDB-lite"/>
    </source>
</evidence>
<evidence type="ECO:0000256" key="1">
    <source>
        <dbReference type="ARBA" id="ARBA00006281"/>
    </source>
</evidence>
<dbReference type="AlphaFoldDB" id="A0A1L9RAY8"/>
<dbReference type="EMBL" id="KV878215">
    <property type="protein sequence ID" value="OJJ32092.1"/>
    <property type="molecule type" value="Genomic_DNA"/>
</dbReference>
<accession>A0A1L9RAY8</accession>
<dbReference type="RefSeq" id="XP_040685769.1">
    <property type="nucleotide sequence ID" value="XM_040836190.1"/>
</dbReference>
<dbReference type="CDD" id="cd13778">
    <property type="entry name" value="Aar2_C"/>
    <property type="match status" value="1"/>
</dbReference>
<feature type="region of interest" description="Disordered" evidence="2">
    <location>
        <begin position="428"/>
        <end position="450"/>
    </location>
</feature>
<protein>
    <submittedName>
        <fullName evidence="5">Uncharacterized protein</fullName>
    </submittedName>
</protein>
<dbReference type="PANTHER" id="PTHR12689">
    <property type="entry name" value="A1 CISTRON SPLICING FACTOR AAR2-RELATED"/>
    <property type="match status" value="1"/>
</dbReference>
<dbReference type="STRING" id="1073089.A0A1L9RAY8"/>
<proteinExistence type="inferred from homology"/>
<dbReference type="GO" id="GO:0000244">
    <property type="term" value="P:spliceosomal tri-snRNP complex assembly"/>
    <property type="evidence" value="ECO:0007669"/>
    <property type="project" value="TreeGrafter"/>
</dbReference>
<organism evidence="5 6">
    <name type="scientific">Aspergillus wentii DTO 134E9</name>
    <dbReference type="NCBI Taxonomy" id="1073089"/>
    <lineage>
        <taxon>Eukaryota</taxon>
        <taxon>Fungi</taxon>
        <taxon>Dikarya</taxon>
        <taxon>Ascomycota</taxon>
        <taxon>Pezizomycotina</taxon>
        <taxon>Eurotiomycetes</taxon>
        <taxon>Eurotiomycetidae</taxon>
        <taxon>Eurotiales</taxon>
        <taxon>Aspergillaceae</taxon>
        <taxon>Aspergillus</taxon>
        <taxon>Aspergillus subgen. Cremei</taxon>
    </lineage>
</organism>
<reference evidence="6" key="1">
    <citation type="journal article" date="2017" name="Genome Biol.">
        <title>Comparative genomics reveals high biological diversity and specific adaptations in the industrially and medically important fungal genus Aspergillus.</title>
        <authorList>
            <person name="de Vries R.P."/>
            <person name="Riley R."/>
            <person name="Wiebenga A."/>
            <person name="Aguilar-Osorio G."/>
            <person name="Amillis S."/>
            <person name="Uchima C.A."/>
            <person name="Anderluh G."/>
            <person name="Asadollahi M."/>
            <person name="Askin M."/>
            <person name="Barry K."/>
            <person name="Battaglia E."/>
            <person name="Bayram O."/>
            <person name="Benocci T."/>
            <person name="Braus-Stromeyer S.A."/>
            <person name="Caldana C."/>
            <person name="Canovas D."/>
            <person name="Cerqueira G.C."/>
            <person name="Chen F."/>
            <person name="Chen W."/>
            <person name="Choi C."/>
            <person name="Clum A."/>
            <person name="Dos Santos R.A."/>
            <person name="Damasio A.R."/>
            <person name="Diallinas G."/>
            <person name="Emri T."/>
            <person name="Fekete E."/>
            <person name="Flipphi M."/>
            <person name="Freyberg S."/>
            <person name="Gallo A."/>
            <person name="Gournas C."/>
            <person name="Habgood R."/>
            <person name="Hainaut M."/>
            <person name="Harispe M.L."/>
            <person name="Henrissat B."/>
            <person name="Hilden K.S."/>
            <person name="Hope R."/>
            <person name="Hossain A."/>
            <person name="Karabika E."/>
            <person name="Karaffa L."/>
            <person name="Karanyi Z."/>
            <person name="Krasevec N."/>
            <person name="Kuo A."/>
            <person name="Kusch H."/>
            <person name="LaButti K."/>
            <person name="Lagendijk E.L."/>
            <person name="Lapidus A."/>
            <person name="Levasseur A."/>
            <person name="Lindquist E."/>
            <person name="Lipzen A."/>
            <person name="Logrieco A.F."/>
            <person name="MacCabe A."/>
            <person name="Maekelae M.R."/>
            <person name="Malavazi I."/>
            <person name="Melin P."/>
            <person name="Meyer V."/>
            <person name="Mielnichuk N."/>
            <person name="Miskei M."/>
            <person name="Molnar A.P."/>
            <person name="Mule G."/>
            <person name="Ngan C.Y."/>
            <person name="Orejas M."/>
            <person name="Orosz E."/>
            <person name="Ouedraogo J.P."/>
            <person name="Overkamp K.M."/>
            <person name="Park H.-S."/>
            <person name="Perrone G."/>
            <person name="Piumi F."/>
            <person name="Punt P.J."/>
            <person name="Ram A.F."/>
            <person name="Ramon A."/>
            <person name="Rauscher S."/>
            <person name="Record E."/>
            <person name="Riano-Pachon D.M."/>
            <person name="Robert V."/>
            <person name="Roehrig J."/>
            <person name="Ruller R."/>
            <person name="Salamov A."/>
            <person name="Salih N.S."/>
            <person name="Samson R.A."/>
            <person name="Sandor E."/>
            <person name="Sanguinetti M."/>
            <person name="Schuetze T."/>
            <person name="Sepcic K."/>
            <person name="Shelest E."/>
            <person name="Sherlock G."/>
            <person name="Sophianopoulou V."/>
            <person name="Squina F.M."/>
            <person name="Sun H."/>
            <person name="Susca A."/>
            <person name="Todd R.B."/>
            <person name="Tsang A."/>
            <person name="Unkles S.E."/>
            <person name="van de Wiele N."/>
            <person name="van Rossen-Uffink D."/>
            <person name="Oliveira J.V."/>
            <person name="Vesth T.C."/>
            <person name="Visser J."/>
            <person name="Yu J.-H."/>
            <person name="Zhou M."/>
            <person name="Andersen M.R."/>
            <person name="Archer D.B."/>
            <person name="Baker S.E."/>
            <person name="Benoit I."/>
            <person name="Brakhage A.A."/>
            <person name="Braus G.H."/>
            <person name="Fischer R."/>
            <person name="Frisvad J.C."/>
            <person name="Goldman G.H."/>
            <person name="Houbraken J."/>
            <person name="Oakley B."/>
            <person name="Pocsi I."/>
            <person name="Scazzocchio C."/>
            <person name="Seiboth B."/>
            <person name="vanKuyk P.A."/>
            <person name="Wortman J."/>
            <person name="Dyer P.S."/>
            <person name="Grigoriev I.V."/>
        </authorList>
    </citation>
    <scope>NUCLEOTIDE SEQUENCE [LARGE SCALE GENOMIC DNA]</scope>
    <source>
        <strain evidence="6">DTO 134E9</strain>
    </source>
</reference>
<comment type="similarity">
    <text evidence="1">Belongs to the AAR2 family.</text>
</comment>
<dbReference type="Pfam" id="PF20981">
    <property type="entry name" value="AAR2_1st"/>
    <property type="match status" value="1"/>
</dbReference>
<dbReference type="InterPro" id="IPR033647">
    <property type="entry name" value="Aar2_N"/>
</dbReference>
<keyword evidence="6" id="KW-1185">Reference proteome</keyword>
<dbReference type="InterPro" id="IPR033648">
    <property type="entry name" value="AAR2_C"/>
</dbReference>
<sequence length="450" mass="50882">MPPFLSPSPTILIPNLPPKTLVGIDLITFTSTANFHGIRDLPNGWHFLYSGTTETLSLRCGGWFYVGDINTLQASHDGAIVPTRRADLGPEVVIWKWNADTESLIPLKGDNDADKQEAMRHKANPGAVWQSGGLFRYRSRVPSPLVGKQIPMQDEIDEELEEEGKSNWDGLTNRLSPALLSRIIGDPEWDVDGRPRWMVTSAGTANKDSEEIPGIANSAEAFNDSGGAIEEQDEFTFLPIDLKRTWREGAIGRERTEAAQDRSWALGDLILRYSSTIEDTKDNISGEAQILGELQFCFLMTLTLMNYSCLQQWKRLLGLILTCRSAIKDRELFFRDFLALLLLQLKRCDDVDGGLFEIDGDEGGRFLRKLLMKFKILLHEVVGDTGSIVKTEFEKLERWVQEELDWELNRDAFVRKGMFQLEDGEEVELEMEDDEDDETGEYAPMVVETE</sequence>
<evidence type="ECO:0000259" key="3">
    <source>
        <dbReference type="Pfam" id="PF05282"/>
    </source>
</evidence>
<evidence type="ECO:0000313" key="6">
    <source>
        <dbReference type="Proteomes" id="UP000184383"/>
    </source>
</evidence>
<dbReference type="VEuPathDB" id="FungiDB:ASPWEDRAFT_44124"/>
<name>A0A1L9RAY8_ASPWE</name>
<feature type="domain" description="AAR2 N-terminal" evidence="4">
    <location>
        <begin position="8"/>
        <end position="185"/>
    </location>
</feature>
<dbReference type="Pfam" id="PF05282">
    <property type="entry name" value="AAR2"/>
    <property type="match status" value="1"/>
</dbReference>
<gene>
    <name evidence="5" type="ORF">ASPWEDRAFT_44124</name>
</gene>
<dbReference type="InterPro" id="IPR038516">
    <property type="entry name" value="AAR2_N_sf"/>
</dbReference>
<dbReference type="InterPro" id="IPR007946">
    <property type="entry name" value="AAR2"/>
</dbReference>
<dbReference type="InterPro" id="IPR038514">
    <property type="entry name" value="AAR2_C_sf"/>
</dbReference>
<dbReference type="FunFam" id="1.25.40.550:FF:000003">
    <property type="entry name" value="AAR2 family protein"/>
    <property type="match status" value="1"/>
</dbReference>
<dbReference type="CDD" id="cd13777">
    <property type="entry name" value="Aar2_N"/>
    <property type="match status" value="1"/>
</dbReference>
<evidence type="ECO:0000259" key="4">
    <source>
        <dbReference type="Pfam" id="PF20981"/>
    </source>
</evidence>
<feature type="compositionally biased region" description="Acidic residues" evidence="2">
    <location>
        <begin position="428"/>
        <end position="440"/>
    </location>
</feature>
<dbReference type="PANTHER" id="PTHR12689:SF4">
    <property type="entry name" value="PROTEIN AAR2 HOMOLOG"/>
    <property type="match status" value="1"/>
</dbReference>
<dbReference type="Gene3D" id="2.60.34.20">
    <property type="match status" value="1"/>
</dbReference>
<dbReference type="Gene3D" id="1.25.40.550">
    <property type="entry name" value="Aar2, C-terminal domain-like"/>
    <property type="match status" value="1"/>
</dbReference>